<dbReference type="PROSITE" id="PS50199">
    <property type="entry name" value="ZF_RANBP2_2"/>
    <property type="match status" value="3"/>
</dbReference>
<dbReference type="InterPro" id="IPR036443">
    <property type="entry name" value="Znf_RanBP2_sf"/>
</dbReference>
<evidence type="ECO:0000313" key="8">
    <source>
        <dbReference type="Proteomes" id="UP000288805"/>
    </source>
</evidence>
<dbReference type="GO" id="GO:0008270">
    <property type="term" value="F:zinc ion binding"/>
    <property type="evidence" value="ECO:0007669"/>
    <property type="project" value="UniProtKB-KW"/>
</dbReference>
<comment type="caution">
    <text evidence="7">The sequence shown here is derived from an EMBL/GenBank/DDBJ whole genome shotgun (WGS) entry which is preliminary data.</text>
</comment>
<dbReference type="Pfam" id="PF00641">
    <property type="entry name" value="Zn_ribbon_RanBP"/>
    <property type="match status" value="3"/>
</dbReference>
<name>A0A438CA00_VITVI</name>
<evidence type="ECO:0000256" key="3">
    <source>
        <dbReference type="ARBA" id="ARBA00022833"/>
    </source>
</evidence>
<organism evidence="7 8">
    <name type="scientific">Vitis vinifera</name>
    <name type="common">Grape</name>
    <dbReference type="NCBI Taxonomy" id="29760"/>
    <lineage>
        <taxon>Eukaryota</taxon>
        <taxon>Viridiplantae</taxon>
        <taxon>Streptophyta</taxon>
        <taxon>Embryophyta</taxon>
        <taxon>Tracheophyta</taxon>
        <taxon>Spermatophyta</taxon>
        <taxon>Magnoliopsida</taxon>
        <taxon>eudicotyledons</taxon>
        <taxon>Gunneridae</taxon>
        <taxon>Pentapetalae</taxon>
        <taxon>rosids</taxon>
        <taxon>Vitales</taxon>
        <taxon>Vitaceae</taxon>
        <taxon>Viteae</taxon>
        <taxon>Vitis</taxon>
    </lineage>
</organism>
<evidence type="ECO:0000256" key="5">
    <source>
        <dbReference type="SAM" id="MobiDB-lite"/>
    </source>
</evidence>
<sequence>MNRLFRTGREYFTSTFVTHFSAPRFFSPISHFHSPSETPLPDSKLEFLDELDESPPLTVDGAPSDWISPTKSTVRHLHPWPEWVDLMEILTKKGYLEEGDGNPFQNGAMGVKEANRIRTACLDFTRDRFDLIRLECQMGYFLNLRTYRSVKAFSTSYFSRKDIEVVAGSGCPSTDRKVVNSGKRLRAHVDIDEGNVCSSCILRGNCERAYVMASEGEGGRTVDLMRILLTYGLDPITGTVENMLCRSKTIEESARRLLKAMVEFGSKEFDSLLPNATSSKKVASLQESLASAEKGRTNLPIKQGDWLCPKCNFLNFARNIKCLRCNDISQERLRKLWEDQDHLPLKKGDWICNKCNFLNFARNTICLQCKEKPPKRELNPGDWECDSCNFINFGRNMVCLKCDHKRPKASAQPGHEIRGFSSYHKGSRFVKDEDETSGEPPIRQETQSPNNGTARWRFVEDESKDIDGSKSWDGISGFVDFPIAGGKSELSQNSSKRSKWKAEMLEKSRPHSRGGESRSASLQRRPEFVECSSDEEMAEWFGHGKRMQMEE</sequence>
<dbReference type="AlphaFoldDB" id="A0A438CA00"/>
<accession>A0A438CA00</accession>
<evidence type="ECO:0000256" key="4">
    <source>
        <dbReference type="PROSITE-ProRule" id="PRU00322"/>
    </source>
</evidence>
<evidence type="ECO:0000256" key="1">
    <source>
        <dbReference type="ARBA" id="ARBA00022723"/>
    </source>
</evidence>
<feature type="compositionally biased region" description="Basic and acidic residues" evidence="5">
    <location>
        <begin position="500"/>
        <end position="516"/>
    </location>
</feature>
<dbReference type="Proteomes" id="UP000288805">
    <property type="component" value="Unassembled WGS sequence"/>
</dbReference>
<dbReference type="PANTHER" id="PTHR23111:SF23">
    <property type="entry name" value="RAN BP2_NZF ZINC FINGER-LIKE SUPERFAMILY PROTEIN"/>
    <property type="match status" value="1"/>
</dbReference>
<proteinExistence type="predicted"/>
<evidence type="ECO:0000256" key="2">
    <source>
        <dbReference type="ARBA" id="ARBA00022771"/>
    </source>
</evidence>
<evidence type="ECO:0000259" key="6">
    <source>
        <dbReference type="PROSITE" id="PS50199"/>
    </source>
</evidence>
<dbReference type="EMBL" id="QGNW01002401">
    <property type="protein sequence ID" value="RVW20072.1"/>
    <property type="molecule type" value="Genomic_DNA"/>
</dbReference>
<feature type="domain" description="RanBP2-type" evidence="6">
    <location>
        <begin position="302"/>
        <end position="331"/>
    </location>
</feature>
<reference evidence="7 8" key="1">
    <citation type="journal article" date="2018" name="PLoS Genet.">
        <title>Population sequencing reveals clonal diversity and ancestral inbreeding in the grapevine cultivar Chardonnay.</title>
        <authorList>
            <person name="Roach M.J."/>
            <person name="Johnson D.L."/>
            <person name="Bohlmann J."/>
            <person name="van Vuuren H.J."/>
            <person name="Jones S.J."/>
            <person name="Pretorius I.S."/>
            <person name="Schmidt S.A."/>
            <person name="Borneman A.R."/>
        </authorList>
    </citation>
    <scope>NUCLEOTIDE SEQUENCE [LARGE SCALE GENOMIC DNA]</scope>
    <source>
        <strain evidence="8">cv. Chardonnay</strain>
        <tissue evidence="7">Leaf</tissue>
    </source>
</reference>
<keyword evidence="2 4" id="KW-0863">Zinc-finger</keyword>
<dbReference type="PROSITE" id="PS01358">
    <property type="entry name" value="ZF_RANBP2_1"/>
    <property type="match status" value="2"/>
</dbReference>
<feature type="domain" description="RanBP2-type" evidence="6">
    <location>
        <begin position="346"/>
        <end position="375"/>
    </location>
</feature>
<feature type="domain" description="RanBP2-type" evidence="6">
    <location>
        <begin position="379"/>
        <end position="408"/>
    </location>
</feature>
<gene>
    <name evidence="7" type="primary">VAR3_0</name>
    <name evidence="7" type="ORF">CK203_114279</name>
</gene>
<keyword evidence="1" id="KW-0479">Metal-binding</keyword>
<dbReference type="SMART" id="SM00547">
    <property type="entry name" value="ZnF_RBZ"/>
    <property type="match status" value="3"/>
</dbReference>
<dbReference type="Gene3D" id="4.10.1060.10">
    <property type="entry name" value="Zinc finger, RanBP2-type"/>
    <property type="match status" value="3"/>
</dbReference>
<keyword evidence="3" id="KW-0862">Zinc</keyword>
<feature type="compositionally biased region" description="Polar residues" evidence="5">
    <location>
        <begin position="444"/>
        <end position="453"/>
    </location>
</feature>
<feature type="region of interest" description="Disordered" evidence="5">
    <location>
        <begin position="483"/>
        <end position="533"/>
    </location>
</feature>
<dbReference type="InterPro" id="IPR001876">
    <property type="entry name" value="Znf_RanBP2"/>
</dbReference>
<feature type="region of interest" description="Disordered" evidence="5">
    <location>
        <begin position="429"/>
        <end position="455"/>
    </location>
</feature>
<protein>
    <submittedName>
        <fullName evidence="7">Zinc finger protein VAR3, chloroplastic</fullName>
    </submittedName>
</protein>
<evidence type="ECO:0000313" key="7">
    <source>
        <dbReference type="EMBL" id="RVW20072.1"/>
    </source>
</evidence>
<dbReference type="PANTHER" id="PTHR23111">
    <property type="entry name" value="ZINC FINGER PROTEIN"/>
    <property type="match status" value="1"/>
</dbReference>
<dbReference type="SUPFAM" id="SSF90209">
    <property type="entry name" value="Ran binding protein zinc finger-like"/>
    <property type="match status" value="3"/>
</dbReference>